<name>A0ABS7FHR3_9NEIS</name>
<organism evidence="1 2">
    <name type="scientific">Chromobacterium subtsugae</name>
    <dbReference type="NCBI Taxonomy" id="251747"/>
    <lineage>
        <taxon>Bacteria</taxon>
        <taxon>Pseudomonadati</taxon>
        <taxon>Pseudomonadota</taxon>
        <taxon>Betaproteobacteria</taxon>
        <taxon>Neisseriales</taxon>
        <taxon>Chromobacteriaceae</taxon>
        <taxon>Chromobacterium</taxon>
    </lineage>
</organism>
<dbReference type="RefSeq" id="WP_052257974.1">
    <property type="nucleotide sequence ID" value="NZ_CP142381.1"/>
</dbReference>
<proteinExistence type="predicted"/>
<dbReference type="GeneID" id="89685770"/>
<dbReference type="EMBL" id="JAHDTB010000014">
    <property type="protein sequence ID" value="MBW8289015.1"/>
    <property type="molecule type" value="Genomic_DNA"/>
</dbReference>
<accession>A0ABS7FHR3</accession>
<dbReference type="Proteomes" id="UP000711178">
    <property type="component" value="Unassembled WGS sequence"/>
</dbReference>
<protein>
    <submittedName>
        <fullName evidence="1">Phage portal protein</fullName>
    </submittedName>
</protein>
<comment type="caution">
    <text evidence="1">The sequence shown here is derived from an EMBL/GenBank/DDBJ whole genome shotgun (WGS) entry which is preliminary data.</text>
</comment>
<evidence type="ECO:0000313" key="2">
    <source>
        <dbReference type="Proteomes" id="UP000711178"/>
    </source>
</evidence>
<sequence>MTAGQKVPIETGLIARVTGAIKSVFSGAAYMGPAEPMVPVVSDPVAAGTEGRQFDYPTGYNLVSRPRSTELTTFEKLRALADGCDILRGAIETRKDAIDDFRFAVKPRDGKSKPDKRCKQIEDFLRFPDGEHDFSTWARAVVEDMLVLDAATIYPWKTNGGDVYRLELIDGATVKRLITATGRTPSAPSPAYQQVIKGVVVANYAIDELVYMPRNVRTNKIYGHSVVEQILLTVNMAIRRAIHQLQFYTEGSTPDLVFSLPPEWTIDQVRAFDKHWNDTLAGDTAARRRTKFVPGGTQPFNVKEGALQDQFDEWIARIVCYALNVPNHWALKQQTRAGQQTEQSSADLRGDEITKAFLKALLDRIIAQQFKAPDLALEWDAQEEIDPEARAKVQDTKVRNGTLSINEARAEDNREPVDGGDVPMFATATGFVPIIKAAEDEDNPNGEPGLGSDPPAEKLAKFAEPEKVDAGDAGSVTPVKPADHHELELAALLLAFLQDWWKRQVLVINLSSVDAAMASLDLAAFARLSPALESVLAGVINRTISTGSAQTRATAGQAASAAQATVATLKQRIGELLSPAGDVSIARATANMLKSVIEDAIQRGIAADQIDPGYAVSPERAATIAGNEVMEAQGVASLDLFEASPLVAYKRWNAYPGCCSACLAVSGETVPLTEPFSNGAMRSPLHVSCRCDIEPVLIDNDTGEIY</sequence>
<gene>
    <name evidence="1" type="ORF">KIF53_15385</name>
</gene>
<dbReference type="Pfam" id="PF04860">
    <property type="entry name" value="Phage_portal"/>
    <property type="match status" value="1"/>
</dbReference>
<dbReference type="InterPro" id="IPR006944">
    <property type="entry name" value="Phage/GTA_portal"/>
</dbReference>
<evidence type="ECO:0000313" key="1">
    <source>
        <dbReference type="EMBL" id="MBW8289015.1"/>
    </source>
</evidence>
<keyword evidence="2" id="KW-1185">Reference proteome</keyword>
<reference evidence="1 2" key="1">
    <citation type="submission" date="2021-05" db="EMBL/GenBank/DDBJ databases">
        <title>Draft Whole Genome Sequencing Of Biosensor Chromobacterium violaceum Strain CV026 Reveals A Regulatory RNA In Chromobacterium violaceum Phenotype Regulatory Network.</title>
        <authorList>
            <person name="Hong K.W."/>
            <person name="Chan K.G."/>
            <person name="Chang C.-Y."/>
        </authorList>
    </citation>
    <scope>NUCLEOTIDE SEQUENCE [LARGE SCALE GENOMIC DNA]</scope>
    <source>
        <strain evidence="1 2">ATCC 31532</strain>
    </source>
</reference>